<dbReference type="PANTHER" id="PTHR34606">
    <property type="entry name" value="BON DOMAIN-CONTAINING PROTEIN"/>
    <property type="match status" value="1"/>
</dbReference>
<proteinExistence type="predicted"/>
<feature type="chain" id="PRO_5011273892" evidence="1">
    <location>
        <begin position="19"/>
        <end position="222"/>
    </location>
</feature>
<dbReference type="PANTHER" id="PTHR34606:SF15">
    <property type="entry name" value="BON DOMAIN-CONTAINING PROTEIN"/>
    <property type="match status" value="1"/>
</dbReference>
<feature type="signal peptide" evidence="1">
    <location>
        <begin position="1"/>
        <end position="18"/>
    </location>
</feature>
<evidence type="ECO:0000313" key="4">
    <source>
        <dbReference type="Proteomes" id="UP000214610"/>
    </source>
</evidence>
<dbReference type="PROSITE" id="PS50914">
    <property type="entry name" value="BON"/>
    <property type="match status" value="2"/>
</dbReference>
<dbReference type="InterPro" id="IPR051686">
    <property type="entry name" value="Lipoprotein_DolP"/>
</dbReference>
<feature type="domain" description="BON" evidence="2">
    <location>
        <begin position="46"/>
        <end position="113"/>
    </location>
</feature>
<dbReference type="GeneID" id="78362408"/>
<dbReference type="Pfam" id="PF04972">
    <property type="entry name" value="BON"/>
    <property type="match status" value="2"/>
</dbReference>
<dbReference type="Proteomes" id="UP000214610">
    <property type="component" value="Unassembled WGS sequence"/>
</dbReference>
<gene>
    <name evidence="3" type="ORF">ADH67_04055</name>
</gene>
<protein>
    <submittedName>
        <fullName evidence="3">Phospholipid-binding protein</fullName>
    </submittedName>
</protein>
<dbReference type="InterPro" id="IPR007055">
    <property type="entry name" value="BON_dom"/>
</dbReference>
<dbReference type="EMBL" id="NHMP01000002">
    <property type="protein sequence ID" value="OXE50184.1"/>
    <property type="molecule type" value="Genomic_DNA"/>
</dbReference>
<dbReference type="RefSeq" id="WP_066594648.1">
    <property type="nucleotide sequence ID" value="NZ_CAJTBZ010000016.1"/>
</dbReference>
<dbReference type="SMART" id="SM00749">
    <property type="entry name" value="BON"/>
    <property type="match status" value="2"/>
</dbReference>
<evidence type="ECO:0000256" key="1">
    <source>
        <dbReference type="SAM" id="SignalP"/>
    </source>
</evidence>
<comment type="caution">
    <text evidence="3">The sequence shown here is derived from an EMBL/GenBank/DDBJ whole genome shotgun (WGS) entry which is preliminary data.</text>
</comment>
<keyword evidence="1" id="KW-0732">Signal</keyword>
<evidence type="ECO:0000313" key="3">
    <source>
        <dbReference type="EMBL" id="OXE50184.1"/>
    </source>
</evidence>
<evidence type="ECO:0000259" key="2">
    <source>
        <dbReference type="PROSITE" id="PS50914"/>
    </source>
</evidence>
<sequence>MKKLLVLTCLTSSLVLSACAPVLIGSAAVGGTAVAVDRRSVGDVTNDGVIETKASVQLAQANFSSSHITVTAYEGRVLLTGEVGSEDDKEKAGEIVKSINGVTSVYNELAVMNNVPFTTRMNDSLTASKVRAALLDNKDVTLTSLKVTVDRGIAYLMGTVTQREADIITAVAAKVPGVVKVVTLMEIITPEELERRKLIKENPSAVTEKTEVQTGAETIPIN</sequence>
<name>A0A227KPJ0_9BURK</name>
<dbReference type="Gene3D" id="3.30.1340.30">
    <property type="match status" value="1"/>
</dbReference>
<feature type="domain" description="BON" evidence="2">
    <location>
        <begin position="122"/>
        <end position="189"/>
    </location>
</feature>
<dbReference type="AlphaFoldDB" id="A0A227KPJ0"/>
<dbReference type="InterPro" id="IPR014004">
    <property type="entry name" value="Transpt-assoc_nodulatn_dom_bac"/>
</dbReference>
<accession>A0A227KPJ0</accession>
<dbReference type="PROSITE" id="PS51257">
    <property type="entry name" value="PROKAR_LIPOPROTEIN"/>
    <property type="match status" value="1"/>
</dbReference>
<keyword evidence="4" id="KW-1185">Reference proteome</keyword>
<organism evidence="3 4">
    <name type="scientific">Turicimonas muris</name>
    <dbReference type="NCBI Taxonomy" id="1796652"/>
    <lineage>
        <taxon>Bacteria</taxon>
        <taxon>Pseudomonadati</taxon>
        <taxon>Pseudomonadota</taxon>
        <taxon>Betaproteobacteria</taxon>
        <taxon>Burkholderiales</taxon>
        <taxon>Sutterellaceae</taxon>
        <taxon>Turicimonas</taxon>
    </lineage>
</organism>
<reference evidence="4" key="1">
    <citation type="submission" date="2017-05" db="EMBL/GenBank/DDBJ databases">
        <title>Improved OligoMM genomes.</title>
        <authorList>
            <person name="Garzetti D."/>
        </authorList>
    </citation>
    <scope>NUCLEOTIDE SEQUENCE [LARGE SCALE GENOMIC DNA]</scope>
    <source>
        <strain evidence="4">YL45</strain>
    </source>
</reference>